<feature type="region of interest" description="Disordered" evidence="36">
    <location>
        <begin position="1735"/>
        <end position="1755"/>
    </location>
</feature>
<keyword evidence="11" id="KW-0479">Metal-binding</keyword>
<keyword evidence="16" id="KW-0863">Zinc-finger</keyword>
<dbReference type="SUPFAM" id="SSF53098">
    <property type="entry name" value="Ribonuclease H-like"/>
    <property type="match status" value="1"/>
</dbReference>
<evidence type="ECO:0000256" key="12">
    <source>
        <dbReference type="ARBA" id="ARBA00022741"/>
    </source>
</evidence>
<evidence type="ECO:0000313" key="40">
    <source>
        <dbReference type="Proteomes" id="UP001418222"/>
    </source>
</evidence>
<comment type="catalytic activity">
    <reaction evidence="1">
        <text>Endonucleolytic cleavage to 5'-phosphomonoester.</text>
        <dbReference type="EC" id="3.1.26.4"/>
    </reaction>
</comment>
<keyword evidence="29" id="KW-0511">Multifunctional enzyme</keyword>
<dbReference type="FunFam" id="3.10.20.370:FF:000001">
    <property type="entry name" value="Retrovirus-related Pol polyprotein from transposon 17.6-like protein"/>
    <property type="match status" value="1"/>
</dbReference>
<dbReference type="Gene3D" id="3.30.420.10">
    <property type="entry name" value="Ribonuclease H-like superfamily/Ribonuclease H"/>
    <property type="match status" value="1"/>
</dbReference>
<dbReference type="GO" id="GO:0005737">
    <property type="term" value="C:cytoplasm"/>
    <property type="evidence" value="ECO:0007669"/>
    <property type="project" value="UniProtKB-SubCell"/>
</dbReference>
<evidence type="ECO:0000256" key="21">
    <source>
        <dbReference type="ARBA" id="ARBA00022884"/>
    </source>
</evidence>
<gene>
    <name evidence="39" type="ORF">KSP39_PZI000402</name>
</gene>
<dbReference type="SUPFAM" id="SSF56672">
    <property type="entry name" value="DNA/RNA polymerases"/>
    <property type="match status" value="1"/>
</dbReference>
<dbReference type="FunFam" id="1.10.340.70:FF:000001">
    <property type="entry name" value="Retrovirus-related Pol polyprotein from transposon gypsy-like Protein"/>
    <property type="match status" value="1"/>
</dbReference>
<evidence type="ECO:0000256" key="20">
    <source>
        <dbReference type="ARBA" id="ARBA00022842"/>
    </source>
</evidence>
<keyword evidence="5" id="KW-0963">Cytoplasm</keyword>
<protein>
    <recommendedName>
        <fullName evidence="35">Gag3-Pol3</fullName>
    </recommendedName>
</protein>
<dbReference type="InterPro" id="IPR012337">
    <property type="entry name" value="RNaseH-like_sf"/>
</dbReference>
<dbReference type="InterPro" id="IPR021109">
    <property type="entry name" value="Peptidase_aspartic_dom_sf"/>
</dbReference>
<dbReference type="FunFam" id="3.10.10.10:FF:000007">
    <property type="entry name" value="Retrovirus-related Pol polyprotein from transposon 17.6-like Protein"/>
    <property type="match status" value="1"/>
</dbReference>
<dbReference type="Pfam" id="PF17919">
    <property type="entry name" value="RT_RNaseH_2"/>
    <property type="match status" value="1"/>
</dbReference>
<evidence type="ECO:0000256" key="27">
    <source>
        <dbReference type="ARBA" id="ARBA00023172"/>
    </source>
</evidence>
<dbReference type="GO" id="GO:0006310">
    <property type="term" value="P:DNA recombination"/>
    <property type="evidence" value="ECO:0007669"/>
    <property type="project" value="UniProtKB-KW"/>
</dbReference>
<dbReference type="Pfam" id="PF24626">
    <property type="entry name" value="SH3_Tf2-1"/>
    <property type="match status" value="1"/>
</dbReference>
<keyword evidence="21" id="KW-0694">RNA-binding</keyword>
<dbReference type="Gene3D" id="2.40.70.10">
    <property type="entry name" value="Acid Proteases"/>
    <property type="match status" value="1"/>
</dbReference>
<keyword evidence="12" id="KW-0547">Nucleotide-binding</keyword>
<organism evidence="39 40">
    <name type="scientific">Platanthera zijinensis</name>
    <dbReference type="NCBI Taxonomy" id="2320716"/>
    <lineage>
        <taxon>Eukaryota</taxon>
        <taxon>Viridiplantae</taxon>
        <taxon>Streptophyta</taxon>
        <taxon>Embryophyta</taxon>
        <taxon>Tracheophyta</taxon>
        <taxon>Spermatophyta</taxon>
        <taxon>Magnoliopsida</taxon>
        <taxon>Liliopsida</taxon>
        <taxon>Asparagales</taxon>
        <taxon>Orchidaceae</taxon>
        <taxon>Orchidoideae</taxon>
        <taxon>Orchideae</taxon>
        <taxon>Orchidinae</taxon>
        <taxon>Platanthera</taxon>
    </lineage>
</organism>
<comment type="caution">
    <text evidence="39">The sequence shown here is derived from an EMBL/GenBank/DDBJ whole genome shotgun (WGS) entry which is preliminary data.</text>
</comment>
<evidence type="ECO:0000256" key="24">
    <source>
        <dbReference type="ARBA" id="ARBA00022932"/>
    </source>
</evidence>
<evidence type="ECO:0000256" key="10">
    <source>
        <dbReference type="ARBA" id="ARBA00022722"/>
    </source>
</evidence>
<comment type="function">
    <text evidence="32">Nucleocapsid protein p11 (NC) forms the nucleocore that coats the retro-elements dimeric RNA. Binds these RNAs through its zinc fingers. Promotes primer tRNA(i)-Met annealing to the multipartite primer-binding site (PBS), dimerization of Ty3 RNA and initiation of reverse transcription.</text>
</comment>
<feature type="compositionally biased region" description="Polar residues" evidence="36">
    <location>
        <begin position="1640"/>
        <end position="1651"/>
    </location>
</feature>
<dbReference type="GO" id="GO:0008270">
    <property type="term" value="F:zinc ion binding"/>
    <property type="evidence" value="ECO:0007669"/>
    <property type="project" value="UniProtKB-KW"/>
</dbReference>
<dbReference type="InterPro" id="IPR056924">
    <property type="entry name" value="SH3_Tf2-1"/>
</dbReference>
<keyword evidence="25" id="KW-0917">Virion maturation</keyword>
<dbReference type="PANTHER" id="PTHR37984">
    <property type="entry name" value="PROTEIN CBG26694"/>
    <property type="match status" value="1"/>
</dbReference>
<comment type="function">
    <text evidence="2">The aspartyl protease (PR) mediates the proteolytic cleavages of the Gag and Gag-Pol polyproteins after assembly of the VLP.</text>
</comment>
<evidence type="ECO:0000256" key="26">
    <source>
        <dbReference type="ARBA" id="ARBA00023125"/>
    </source>
</evidence>
<evidence type="ECO:0000256" key="1">
    <source>
        <dbReference type="ARBA" id="ARBA00000077"/>
    </source>
</evidence>
<dbReference type="Gene3D" id="1.10.340.70">
    <property type="match status" value="1"/>
</dbReference>
<dbReference type="GO" id="GO:0003887">
    <property type="term" value="F:DNA-directed DNA polymerase activity"/>
    <property type="evidence" value="ECO:0007669"/>
    <property type="project" value="UniProtKB-KW"/>
</dbReference>
<keyword evidence="28" id="KW-0539">Nucleus</keyword>
<dbReference type="InterPro" id="IPR050951">
    <property type="entry name" value="Retrovirus_Pol_polyprotein"/>
</dbReference>
<evidence type="ECO:0000313" key="39">
    <source>
        <dbReference type="EMBL" id="KAK8957367.1"/>
    </source>
</evidence>
<evidence type="ECO:0000256" key="36">
    <source>
        <dbReference type="SAM" id="MobiDB-lite"/>
    </source>
</evidence>
<keyword evidence="9" id="KW-0548">Nucleotidyltransferase</keyword>
<evidence type="ECO:0000256" key="30">
    <source>
        <dbReference type="ARBA" id="ARBA00025590"/>
    </source>
</evidence>
<evidence type="ECO:0000256" key="34">
    <source>
        <dbReference type="ARBA" id="ARBA00063849"/>
    </source>
</evidence>
<dbReference type="InterPro" id="IPR041577">
    <property type="entry name" value="RT_RNaseH_2"/>
</dbReference>
<dbReference type="InterPro" id="IPR043502">
    <property type="entry name" value="DNA/RNA_pol_sf"/>
</dbReference>
<feature type="compositionally biased region" description="Polar residues" evidence="36">
    <location>
        <begin position="1744"/>
        <end position="1755"/>
    </location>
</feature>
<name>A0AAP0C300_9ASPA</name>
<dbReference type="GO" id="GO:0075523">
    <property type="term" value="P:viral translational frameshifting"/>
    <property type="evidence" value="ECO:0007669"/>
    <property type="project" value="UniProtKB-KW"/>
</dbReference>
<dbReference type="GO" id="GO:0015074">
    <property type="term" value="P:DNA integration"/>
    <property type="evidence" value="ECO:0007669"/>
    <property type="project" value="UniProtKB-KW"/>
</dbReference>
<sequence length="1797" mass="206160">MDMPSSSQPVTRHDLDQRHRLYLDQQTALSDSLHATQEQFAADLAQMRTTMTSDQQQFALLQTSHQQFYQEFKDFRSELRDLFHRMVTPGPGIIPTRVQDQQMAPPEQNQSNGEFLPSHILTASLDGVEGHSRPRVHVLEVGGASTSSPGILGAPPLPSQVDQTIPAQGTKSLQQSEFPMPPLSKQEFTNIGQDGFNQAPVKMLCPRFSSGDPTDWLYKTEMYFRYNNINPMDFLFIASMHLDRPAARWFQGLMRDSQCQDWPAFKEAIQDRFGPTEYEDPFGKFTKLVQTSSVTLYQEKFEDLSCQFDGLSQEKLRKNFISGLKPHIKRAVIAHNPTSLFATYKLARIFEDQYPEDNRMRRPWLNTTHNTLPQKHAQPFKRLTPTEMQQKRERGLCFTCDEKFVPGHKCKNKPTLYFFEGDLDELEGFTDTVEHDEPDINNESDINPEISCNALMGTYSSKSLRVKGNIGHSPVHIFIDNGSSHNFMTRRSALYINLPRTEIQPFKIYVGNGNVMLCHEKCSNVSLIIQDILFTIDLFLIDLHGADIILGFHWLETLGDVTTNYTTFQLTFVYNNTPRRIQCTTMFPPDQVSSSQFNKLQAQQSIDAMLLCLHTTVISDEESQTKKGTQVPAPIQQLLTQYAELFKVPRGLPPQRSLDHQIPFMEKSAIAKVKPYRYPYFHKNEIERLISEMLDAGIIQPSHSSFSSPVILIKKKDGSWRFCVDYRVLNSLTVKDSFPMPTIDELLDELHGAIFFSKLDLYSGYHQIRMRPEDVHKTAFRTHQGLYEFLVMPFGLTNAPATFQALMNTIFRPYLRKFVVIFFDDILIYSKTSELHLQHLQQVFDILKTNQLVLKSSKCVFNTESIEFLGHVISITGVEPTPDKLEAIQKWPEPRTIRHLRAFLGLTGYYRRFIKQYATITAPLTDLLAKDRFIWTPLCTTTFNYLKSLLTTSPILSLPDFSQPFTIECDASGVGIGAVLTQNGHPIAFFSKKLTPREQAKSTYFRELLAVTSAVSKWRQYLIGTTFTILTDHKTLHNLMTQTLTMPEQQRFLSKLLGFNYTIKYKPGKENSAADALSRIHESTQGGHLHSFQNICFTYSNIFNDLEKLYSTDCKALEILQLLKDQPQAAMGWIKLDSRLYYKNKLYIPESPIRRILLFEAHDTKMAGHSGITATWKRLSQYFYWPGLLQEVTKYIKHCDLCQKAKSRNTYPAGLLQPLPIPTKIWADISIDFITHLPTSKSYTTILVMVDRFSKGAHFAPLSAHYTAPLVAQAYWDYCGKLHGLPETVVSDRDSIFLSKFWLTFFRQNGTKLRFSSAYHPQTDGQTERVNRCINQYLRIFAFQHPRHWAQLLSWAEYHYNTTFHASAGMTPFEAVFGRPPPCFIPAIIGGPGTAIIPDRQHREHILKRLHINLTKAQAKMKRFADRKRREVVFAEGDSVLLRLHPYRQATLHPQKIKRFRLPYYGPFTILERIGEVAYRLDLPSDCKIHPVFHVSLLKRYYYSTSPTTQTLPTHKSRGRPISHPIAILDLRHSTTENEDQALVQWDGQLPEEATWIKLSQLDPDTVSKLRQPGDNQHYRDALTIPINVIPSESTADNINKTRLSDDAGTAPGHKSQNNNSKTWPDRDDTDSILSRVIQPRTQNTTSNNKLFTDMPDSLQTTTACTTPDKERLKTKAMEEPLKTKAMEEHGKRDEIASSNTNVIRNLQDKHTPKNKFYFPDLQDTKELFRTGEQTCEPEEEQLQAATTTQPRRSMRISTSLVHRLRALPGFHRQPRSALQRRRRAPRSTDAHLAPPS</sequence>
<feature type="domain" description="Reverse transcriptase" evidence="37">
    <location>
        <begin position="694"/>
        <end position="873"/>
    </location>
</feature>
<dbReference type="GO" id="GO:0003677">
    <property type="term" value="F:DNA binding"/>
    <property type="evidence" value="ECO:0007669"/>
    <property type="project" value="UniProtKB-KW"/>
</dbReference>
<dbReference type="CDD" id="cd09274">
    <property type="entry name" value="RNase_HI_RT_Ty3"/>
    <property type="match status" value="1"/>
</dbReference>
<evidence type="ECO:0000256" key="29">
    <source>
        <dbReference type="ARBA" id="ARBA00023268"/>
    </source>
</evidence>
<dbReference type="Pfam" id="PF08284">
    <property type="entry name" value="RVP_2"/>
    <property type="match status" value="1"/>
</dbReference>
<keyword evidence="19" id="KW-0067">ATP-binding</keyword>
<keyword evidence="13" id="KW-0064">Aspartyl protease</keyword>
<evidence type="ECO:0000256" key="33">
    <source>
        <dbReference type="ARBA" id="ARBA00055383"/>
    </source>
</evidence>
<dbReference type="CDD" id="cd01647">
    <property type="entry name" value="RT_LTR"/>
    <property type="match status" value="1"/>
</dbReference>
<evidence type="ECO:0000256" key="14">
    <source>
        <dbReference type="ARBA" id="ARBA00022758"/>
    </source>
</evidence>
<dbReference type="Proteomes" id="UP001418222">
    <property type="component" value="Unassembled WGS sequence"/>
</dbReference>
<dbReference type="Pfam" id="PF00078">
    <property type="entry name" value="RVT_1"/>
    <property type="match status" value="1"/>
</dbReference>
<dbReference type="InterPro" id="IPR005162">
    <property type="entry name" value="Retrotrans_gag_dom"/>
</dbReference>
<dbReference type="GO" id="GO:0003964">
    <property type="term" value="F:RNA-directed DNA polymerase activity"/>
    <property type="evidence" value="ECO:0007669"/>
    <property type="project" value="UniProtKB-KW"/>
</dbReference>
<dbReference type="InterPro" id="IPR001584">
    <property type="entry name" value="Integrase_cat-core"/>
</dbReference>
<keyword evidence="14" id="KW-0688">Ribosomal frameshifting</keyword>
<dbReference type="GO" id="GO:0005634">
    <property type="term" value="C:nucleus"/>
    <property type="evidence" value="ECO:0007669"/>
    <property type="project" value="UniProtKB-SubCell"/>
</dbReference>
<accession>A0AAP0C300</accession>
<dbReference type="PROSITE" id="PS50878">
    <property type="entry name" value="RT_POL"/>
    <property type="match status" value="1"/>
</dbReference>
<dbReference type="InterPro" id="IPR000477">
    <property type="entry name" value="RT_dom"/>
</dbReference>
<dbReference type="CDD" id="cd00303">
    <property type="entry name" value="retropepsin_like"/>
    <property type="match status" value="1"/>
</dbReference>
<evidence type="ECO:0000256" key="7">
    <source>
        <dbReference type="ARBA" id="ARBA00022670"/>
    </source>
</evidence>
<evidence type="ECO:0000256" key="2">
    <source>
        <dbReference type="ARBA" id="ARBA00002180"/>
    </source>
</evidence>
<evidence type="ECO:0000256" key="4">
    <source>
        <dbReference type="ARBA" id="ARBA00004496"/>
    </source>
</evidence>
<dbReference type="GO" id="GO:0006508">
    <property type="term" value="P:proteolysis"/>
    <property type="evidence" value="ECO:0007669"/>
    <property type="project" value="UniProtKB-KW"/>
</dbReference>
<dbReference type="InterPro" id="IPR041588">
    <property type="entry name" value="Integrase_H2C2"/>
</dbReference>
<dbReference type="EMBL" id="JBBWWQ010000001">
    <property type="protein sequence ID" value="KAK8957367.1"/>
    <property type="molecule type" value="Genomic_DNA"/>
</dbReference>
<evidence type="ECO:0000256" key="8">
    <source>
        <dbReference type="ARBA" id="ARBA00022679"/>
    </source>
</evidence>
<dbReference type="Pfam" id="PF03732">
    <property type="entry name" value="Retrotrans_gag"/>
    <property type="match status" value="1"/>
</dbReference>
<evidence type="ECO:0000256" key="5">
    <source>
        <dbReference type="ARBA" id="ARBA00022490"/>
    </source>
</evidence>
<keyword evidence="22" id="KW-0229">DNA integration</keyword>
<evidence type="ECO:0000256" key="35">
    <source>
        <dbReference type="ARBA" id="ARBA00082890"/>
    </source>
</evidence>
<comment type="subcellular location">
    <subcellularLocation>
        <location evidence="4">Cytoplasm</location>
    </subcellularLocation>
    <subcellularLocation>
        <location evidence="3">Nucleus</location>
    </subcellularLocation>
</comment>
<feature type="region of interest" description="Disordered" evidence="36">
    <location>
        <begin position="1768"/>
        <end position="1797"/>
    </location>
</feature>
<dbReference type="Gene3D" id="3.30.70.270">
    <property type="match status" value="2"/>
</dbReference>
<evidence type="ECO:0000256" key="16">
    <source>
        <dbReference type="ARBA" id="ARBA00022771"/>
    </source>
</evidence>
<dbReference type="Pfam" id="PF17921">
    <property type="entry name" value="Integrase_H2C2"/>
    <property type="match status" value="1"/>
</dbReference>
<proteinExistence type="predicted"/>
<keyword evidence="40" id="KW-1185">Reference proteome</keyword>
<comment type="subunit">
    <text evidence="34">The protease is a homodimer, whose active site consists of two apposed aspartic acid residues.</text>
</comment>
<dbReference type="GO" id="GO:0004190">
    <property type="term" value="F:aspartic-type endopeptidase activity"/>
    <property type="evidence" value="ECO:0007669"/>
    <property type="project" value="UniProtKB-KW"/>
</dbReference>
<dbReference type="GO" id="GO:0004523">
    <property type="term" value="F:RNA-DNA hybrid ribonuclease activity"/>
    <property type="evidence" value="ECO:0007669"/>
    <property type="project" value="UniProtKB-EC"/>
</dbReference>
<dbReference type="FunFam" id="3.30.70.270:FF:000026">
    <property type="entry name" value="Transposon Ty3-G Gag-Pol polyprotein"/>
    <property type="match status" value="1"/>
</dbReference>
<comment type="function">
    <text evidence="33">Capsid protein (CA) is the structural component of the virus-like particle (VLP), forming the shell that encapsulates the genomic RNA-nucleocapsid complex.</text>
</comment>
<dbReference type="SUPFAM" id="SSF50630">
    <property type="entry name" value="Acid proteases"/>
    <property type="match status" value="1"/>
</dbReference>
<feature type="region of interest" description="Disordered" evidence="36">
    <location>
        <begin position="1594"/>
        <end position="1663"/>
    </location>
</feature>
<keyword evidence="15" id="KW-0255">Endonuclease</keyword>
<keyword evidence="20" id="KW-0460">Magnesium</keyword>
<keyword evidence="18" id="KW-0862">Zinc</keyword>
<feature type="compositionally biased region" description="Basic residues" evidence="36">
    <location>
        <begin position="1773"/>
        <end position="1786"/>
    </location>
</feature>
<keyword evidence="23" id="KW-0695">RNA-directed DNA polymerase</keyword>
<keyword evidence="24" id="KW-0239">DNA-directed DNA polymerase</keyword>
<keyword evidence="26" id="KW-0238">DNA-binding</keyword>
<dbReference type="Pfam" id="PF00665">
    <property type="entry name" value="rve"/>
    <property type="match status" value="1"/>
</dbReference>
<evidence type="ECO:0000256" key="3">
    <source>
        <dbReference type="ARBA" id="ARBA00004123"/>
    </source>
</evidence>
<evidence type="ECO:0000256" key="23">
    <source>
        <dbReference type="ARBA" id="ARBA00022918"/>
    </source>
</evidence>
<evidence type="ECO:0000256" key="32">
    <source>
        <dbReference type="ARBA" id="ARBA00055265"/>
    </source>
</evidence>
<keyword evidence="6" id="KW-1188">Viral release from host cell</keyword>
<evidence type="ECO:0000256" key="9">
    <source>
        <dbReference type="ARBA" id="ARBA00022695"/>
    </source>
</evidence>
<comment type="function">
    <text evidence="30">Reverse transcriptase/ribonuclease H (RT) is a multifunctional enzyme that catalyzes the conversion of the retro-elements RNA genome into dsDNA within the VLP. The enzyme displays a DNA polymerase activity that can copy either DNA or RNA templates, and a ribonuclease H (RNase H) activity that cleaves the RNA strand of RNA-DNA heteroduplexes during plus-strand synthesis and hydrolyzes RNA primers. The conversion leads to a linear dsDNA copy of the retrotransposon that includes long terminal repeats (LTRs) at both ends.</text>
</comment>
<dbReference type="InterPro" id="IPR036397">
    <property type="entry name" value="RNaseH_sf"/>
</dbReference>
<dbReference type="PROSITE" id="PS50994">
    <property type="entry name" value="INTEGRASE"/>
    <property type="match status" value="1"/>
</dbReference>
<keyword evidence="8" id="KW-0808">Transferase</keyword>
<comment type="function">
    <text evidence="31">Integrase (IN) targets the VLP to the nucleus, where a subparticle preintegration complex (PIC) containing at least integrase and the newly synthesized dsDNA copy of the retrotransposon must transit the nuclear membrane. Once in the nucleus, integrase performs the integration of the dsDNA into the host genome.</text>
</comment>
<evidence type="ECO:0000256" key="15">
    <source>
        <dbReference type="ARBA" id="ARBA00022759"/>
    </source>
</evidence>
<evidence type="ECO:0000256" key="17">
    <source>
        <dbReference type="ARBA" id="ARBA00022801"/>
    </source>
</evidence>
<keyword evidence="27" id="KW-0233">DNA recombination</keyword>
<evidence type="ECO:0000256" key="11">
    <source>
        <dbReference type="ARBA" id="ARBA00022723"/>
    </source>
</evidence>
<evidence type="ECO:0000256" key="13">
    <source>
        <dbReference type="ARBA" id="ARBA00022750"/>
    </source>
</evidence>
<evidence type="ECO:0000256" key="31">
    <source>
        <dbReference type="ARBA" id="ARBA00025615"/>
    </source>
</evidence>
<dbReference type="Gene3D" id="3.10.20.370">
    <property type="match status" value="1"/>
</dbReference>
<dbReference type="GO" id="GO:0003723">
    <property type="term" value="F:RNA binding"/>
    <property type="evidence" value="ECO:0007669"/>
    <property type="project" value="UniProtKB-KW"/>
</dbReference>
<dbReference type="InterPro" id="IPR043128">
    <property type="entry name" value="Rev_trsase/Diguanyl_cyclase"/>
</dbReference>
<keyword evidence="7" id="KW-0645">Protease</keyword>
<evidence type="ECO:0000256" key="18">
    <source>
        <dbReference type="ARBA" id="ARBA00022833"/>
    </source>
</evidence>
<evidence type="ECO:0000256" key="6">
    <source>
        <dbReference type="ARBA" id="ARBA00022612"/>
    </source>
</evidence>
<evidence type="ECO:0000256" key="28">
    <source>
        <dbReference type="ARBA" id="ARBA00023242"/>
    </source>
</evidence>
<feature type="domain" description="Integrase catalytic" evidence="38">
    <location>
        <begin position="1216"/>
        <end position="1380"/>
    </location>
</feature>
<evidence type="ECO:0000256" key="22">
    <source>
        <dbReference type="ARBA" id="ARBA00022908"/>
    </source>
</evidence>
<dbReference type="Gene3D" id="3.10.10.10">
    <property type="entry name" value="HIV Type 1 Reverse Transcriptase, subunit A, domain 1"/>
    <property type="match status" value="1"/>
</dbReference>
<evidence type="ECO:0000259" key="38">
    <source>
        <dbReference type="PROSITE" id="PS50994"/>
    </source>
</evidence>
<evidence type="ECO:0000259" key="37">
    <source>
        <dbReference type="PROSITE" id="PS50878"/>
    </source>
</evidence>
<keyword evidence="10" id="KW-0540">Nuclease</keyword>
<dbReference type="PANTHER" id="PTHR37984:SF5">
    <property type="entry name" value="PROTEIN NYNRIN-LIKE"/>
    <property type="match status" value="1"/>
</dbReference>
<evidence type="ECO:0000256" key="19">
    <source>
        <dbReference type="ARBA" id="ARBA00022840"/>
    </source>
</evidence>
<evidence type="ECO:0000256" key="25">
    <source>
        <dbReference type="ARBA" id="ARBA00023113"/>
    </source>
</evidence>
<reference evidence="39 40" key="1">
    <citation type="journal article" date="2022" name="Nat. Plants">
        <title>Genomes of leafy and leafless Platanthera orchids illuminate the evolution of mycoheterotrophy.</title>
        <authorList>
            <person name="Li M.H."/>
            <person name="Liu K.W."/>
            <person name="Li Z."/>
            <person name="Lu H.C."/>
            <person name="Ye Q.L."/>
            <person name="Zhang D."/>
            <person name="Wang J.Y."/>
            <person name="Li Y.F."/>
            <person name="Zhong Z.M."/>
            <person name="Liu X."/>
            <person name="Yu X."/>
            <person name="Liu D.K."/>
            <person name="Tu X.D."/>
            <person name="Liu B."/>
            <person name="Hao Y."/>
            <person name="Liao X.Y."/>
            <person name="Jiang Y.T."/>
            <person name="Sun W.H."/>
            <person name="Chen J."/>
            <person name="Chen Y.Q."/>
            <person name="Ai Y."/>
            <person name="Zhai J.W."/>
            <person name="Wu S.S."/>
            <person name="Zhou Z."/>
            <person name="Hsiao Y.Y."/>
            <person name="Wu W.L."/>
            <person name="Chen Y.Y."/>
            <person name="Lin Y.F."/>
            <person name="Hsu J.L."/>
            <person name="Li C.Y."/>
            <person name="Wang Z.W."/>
            <person name="Zhao X."/>
            <person name="Zhong W.Y."/>
            <person name="Ma X.K."/>
            <person name="Ma L."/>
            <person name="Huang J."/>
            <person name="Chen G.Z."/>
            <person name="Huang M.Z."/>
            <person name="Huang L."/>
            <person name="Peng D.H."/>
            <person name="Luo Y.B."/>
            <person name="Zou S.Q."/>
            <person name="Chen S.P."/>
            <person name="Lan S."/>
            <person name="Tsai W.C."/>
            <person name="Van de Peer Y."/>
            <person name="Liu Z.J."/>
        </authorList>
    </citation>
    <scope>NUCLEOTIDE SEQUENCE [LARGE SCALE GENOMIC DNA]</scope>
    <source>
        <strain evidence="39">Lor287</strain>
    </source>
</reference>
<dbReference type="GO" id="GO:0005524">
    <property type="term" value="F:ATP binding"/>
    <property type="evidence" value="ECO:0007669"/>
    <property type="project" value="UniProtKB-KW"/>
</dbReference>
<keyword evidence="17" id="KW-0378">Hydrolase</keyword>